<name>A0A1X2HLA9_SYNRA</name>
<accession>A0A1X2HLA9</accession>
<sequence length="243" mass="27607">MTHSNDSLDMSGASLVNALPTPPPSHDDEPPPTPAPQDVYYAYETRLSQSSYRTDTSASSVLEQRRRKRQQEEEQARAERAPSRRQLLWGHIKSLSLAVIRFVLKNNNWALTINLLHHLWRARTLFIQPYKRTLRAVAKGEPQRWAKYAWRDAVRLMGAMHLFFAMLTGFALKRHRVSTDRSALLLLALASIGQSTSRASAYWRSGATYTLRALRDAGLLDAIVFFVTSIAFSKTARRTGRLL</sequence>
<protein>
    <submittedName>
        <fullName evidence="2">Uncharacterized protein</fullName>
    </submittedName>
</protein>
<feature type="region of interest" description="Disordered" evidence="1">
    <location>
        <begin position="1"/>
        <end position="80"/>
    </location>
</feature>
<reference evidence="2 3" key="1">
    <citation type="submission" date="2016-07" db="EMBL/GenBank/DDBJ databases">
        <title>Pervasive Adenine N6-methylation of Active Genes in Fungi.</title>
        <authorList>
            <consortium name="DOE Joint Genome Institute"/>
            <person name="Mondo S.J."/>
            <person name="Dannebaum R.O."/>
            <person name="Kuo R.C."/>
            <person name="Labutti K."/>
            <person name="Haridas S."/>
            <person name="Kuo A."/>
            <person name="Salamov A."/>
            <person name="Ahrendt S.R."/>
            <person name="Lipzen A."/>
            <person name="Sullivan W."/>
            <person name="Andreopoulos W.B."/>
            <person name="Clum A."/>
            <person name="Lindquist E."/>
            <person name="Daum C."/>
            <person name="Ramamoorthy G.K."/>
            <person name="Gryganskyi A."/>
            <person name="Culley D."/>
            <person name="Magnuson J.K."/>
            <person name="James T.Y."/>
            <person name="O'Malley M.A."/>
            <person name="Stajich J.E."/>
            <person name="Spatafora J.W."/>
            <person name="Visel A."/>
            <person name="Grigoriev I.V."/>
        </authorList>
    </citation>
    <scope>NUCLEOTIDE SEQUENCE [LARGE SCALE GENOMIC DNA]</scope>
    <source>
        <strain evidence="2 3">NRRL 2496</strain>
    </source>
</reference>
<dbReference type="OrthoDB" id="2277186at2759"/>
<dbReference type="AlphaFoldDB" id="A0A1X2HLA9"/>
<gene>
    <name evidence="2" type="ORF">BCR43DRAFT_484715</name>
</gene>
<proteinExistence type="predicted"/>
<dbReference type="Proteomes" id="UP000242180">
    <property type="component" value="Unassembled WGS sequence"/>
</dbReference>
<feature type="compositionally biased region" description="Basic and acidic residues" evidence="1">
    <location>
        <begin position="70"/>
        <end position="80"/>
    </location>
</feature>
<evidence type="ECO:0000313" key="2">
    <source>
        <dbReference type="EMBL" id="ORZ00127.1"/>
    </source>
</evidence>
<evidence type="ECO:0000256" key="1">
    <source>
        <dbReference type="SAM" id="MobiDB-lite"/>
    </source>
</evidence>
<dbReference type="InParanoid" id="A0A1X2HLA9"/>
<dbReference type="EMBL" id="MCGN01000002">
    <property type="protein sequence ID" value="ORZ00127.1"/>
    <property type="molecule type" value="Genomic_DNA"/>
</dbReference>
<keyword evidence="3" id="KW-1185">Reference proteome</keyword>
<evidence type="ECO:0000313" key="3">
    <source>
        <dbReference type="Proteomes" id="UP000242180"/>
    </source>
</evidence>
<organism evidence="2 3">
    <name type="scientific">Syncephalastrum racemosum</name>
    <name type="common">Filamentous fungus</name>
    <dbReference type="NCBI Taxonomy" id="13706"/>
    <lineage>
        <taxon>Eukaryota</taxon>
        <taxon>Fungi</taxon>
        <taxon>Fungi incertae sedis</taxon>
        <taxon>Mucoromycota</taxon>
        <taxon>Mucoromycotina</taxon>
        <taxon>Mucoromycetes</taxon>
        <taxon>Mucorales</taxon>
        <taxon>Syncephalastraceae</taxon>
        <taxon>Syncephalastrum</taxon>
    </lineage>
</organism>
<feature type="compositionally biased region" description="Polar residues" evidence="1">
    <location>
        <begin position="46"/>
        <end position="62"/>
    </location>
</feature>
<comment type="caution">
    <text evidence="2">The sequence shown here is derived from an EMBL/GenBank/DDBJ whole genome shotgun (WGS) entry which is preliminary data.</text>
</comment>
<dbReference type="OMA" id="NAYWKSS"/>